<name>A0A392SV70_9FABA</name>
<protein>
    <submittedName>
        <fullName evidence="2">Uncharacterized protein</fullName>
    </submittedName>
</protein>
<keyword evidence="3" id="KW-1185">Reference proteome</keyword>
<dbReference type="AlphaFoldDB" id="A0A392SV70"/>
<reference evidence="2 3" key="1">
    <citation type="journal article" date="2018" name="Front. Plant Sci.">
        <title>Red Clover (Trifolium pratense) and Zigzag Clover (T. medium) - A Picture of Genomic Similarities and Differences.</title>
        <authorList>
            <person name="Dluhosova J."/>
            <person name="Istvanek J."/>
            <person name="Nedelnik J."/>
            <person name="Repkova J."/>
        </authorList>
    </citation>
    <scope>NUCLEOTIDE SEQUENCE [LARGE SCALE GENOMIC DNA]</scope>
    <source>
        <strain evidence="3">cv. 10/8</strain>
        <tissue evidence="2">Leaf</tissue>
    </source>
</reference>
<evidence type="ECO:0000313" key="3">
    <source>
        <dbReference type="Proteomes" id="UP000265520"/>
    </source>
</evidence>
<dbReference type="EMBL" id="LXQA010437716">
    <property type="protein sequence ID" value="MCI51810.1"/>
    <property type="molecule type" value="Genomic_DNA"/>
</dbReference>
<evidence type="ECO:0000256" key="1">
    <source>
        <dbReference type="SAM" id="MobiDB-lite"/>
    </source>
</evidence>
<feature type="compositionally biased region" description="Low complexity" evidence="1">
    <location>
        <begin position="78"/>
        <end position="89"/>
    </location>
</feature>
<sequence length="98" mass="10188">SGLTDVYRGVGTLIRQSDPLPIFYKARSMLTLEEVGLIKMTTTGSNSAMIAAPSKGFDENSSHSNNFSQNRGGKKGGNRSNNNKSRNNSAGGGHGGGG</sequence>
<evidence type="ECO:0000313" key="2">
    <source>
        <dbReference type="EMBL" id="MCI51810.1"/>
    </source>
</evidence>
<organism evidence="2 3">
    <name type="scientific">Trifolium medium</name>
    <dbReference type="NCBI Taxonomy" id="97028"/>
    <lineage>
        <taxon>Eukaryota</taxon>
        <taxon>Viridiplantae</taxon>
        <taxon>Streptophyta</taxon>
        <taxon>Embryophyta</taxon>
        <taxon>Tracheophyta</taxon>
        <taxon>Spermatophyta</taxon>
        <taxon>Magnoliopsida</taxon>
        <taxon>eudicotyledons</taxon>
        <taxon>Gunneridae</taxon>
        <taxon>Pentapetalae</taxon>
        <taxon>rosids</taxon>
        <taxon>fabids</taxon>
        <taxon>Fabales</taxon>
        <taxon>Fabaceae</taxon>
        <taxon>Papilionoideae</taxon>
        <taxon>50 kb inversion clade</taxon>
        <taxon>NPAAA clade</taxon>
        <taxon>Hologalegina</taxon>
        <taxon>IRL clade</taxon>
        <taxon>Trifolieae</taxon>
        <taxon>Trifolium</taxon>
    </lineage>
</organism>
<feature type="non-terminal residue" evidence="2">
    <location>
        <position position="1"/>
    </location>
</feature>
<proteinExistence type="predicted"/>
<dbReference type="Proteomes" id="UP000265520">
    <property type="component" value="Unassembled WGS sequence"/>
</dbReference>
<comment type="caution">
    <text evidence="2">The sequence shown here is derived from an EMBL/GenBank/DDBJ whole genome shotgun (WGS) entry which is preliminary data.</text>
</comment>
<feature type="non-terminal residue" evidence="2">
    <location>
        <position position="98"/>
    </location>
</feature>
<feature type="region of interest" description="Disordered" evidence="1">
    <location>
        <begin position="48"/>
        <end position="98"/>
    </location>
</feature>
<accession>A0A392SV70</accession>